<dbReference type="AlphaFoldDB" id="A0A849HD87"/>
<feature type="transmembrane region" description="Helical" evidence="3">
    <location>
        <begin position="64"/>
        <end position="83"/>
    </location>
</feature>
<reference evidence="6 7" key="1">
    <citation type="submission" date="2020-04" db="EMBL/GenBank/DDBJ databases">
        <title>Knoellia sp. isolate from air conditioner.</title>
        <authorList>
            <person name="Chea S."/>
            <person name="Kim D.-U."/>
        </authorList>
    </citation>
    <scope>NUCLEOTIDE SEQUENCE [LARGE SCALE GENOMIC DNA]</scope>
    <source>
        <strain evidence="6 7">DB2414S</strain>
    </source>
</reference>
<dbReference type="RefSeq" id="WP_171243091.1">
    <property type="nucleotide sequence ID" value="NZ_JABEPQ010000001.1"/>
</dbReference>
<comment type="caution">
    <text evidence="6">The sequence shown here is derived from an EMBL/GenBank/DDBJ whole genome shotgun (WGS) entry which is preliminary data.</text>
</comment>
<sequence length="267" mass="27833">MSQSPAGWYPQPDGRQRYWDGQSWTEHFAPGEGVSTVGAPTVGAPTFGAAQAAPQRAWYARKRVLIPGAIIALFVVIGALSGGGDEPQKDTASASIAADDKAAEPVSEPSAASKPGAAPKPTSKPSAKAVPVKPAAPKVGATVRDGKFAFTVRSVKCGIATVGTNPYLKEKAQGQFCAVALTVENIGDEPQSMFADNQYAFDSKGRKFSANSMASMADESSQVLWEEINPGNQVKGTVYFDLPKGASLAKVELHDSMFSGGVGVTVR</sequence>
<evidence type="ECO:0000313" key="7">
    <source>
        <dbReference type="Proteomes" id="UP000588586"/>
    </source>
</evidence>
<protein>
    <submittedName>
        <fullName evidence="6">DUF4352 domain-containing protein</fullName>
    </submittedName>
</protein>
<keyword evidence="3" id="KW-1133">Transmembrane helix</keyword>
<evidence type="ECO:0000256" key="2">
    <source>
        <dbReference type="SAM" id="MobiDB-lite"/>
    </source>
</evidence>
<keyword evidence="7" id="KW-1185">Reference proteome</keyword>
<feature type="domain" description="DUF4352" evidence="5">
    <location>
        <begin position="138"/>
        <end position="261"/>
    </location>
</feature>
<dbReference type="Pfam" id="PF10708">
    <property type="entry name" value="DUF2510"/>
    <property type="match status" value="1"/>
</dbReference>
<keyword evidence="1" id="KW-0732">Signal</keyword>
<dbReference type="Proteomes" id="UP000588586">
    <property type="component" value="Unassembled WGS sequence"/>
</dbReference>
<dbReference type="EMBL" id="JABEPQ010000001">
    <property type="protein sequence ID" value="NNM45378.1"/>
    <property type="molecule type" value="Genomic_DNA"/>
</dbReference>
<gene>
    <name evidence="6" type="ORF">HJG52_05075</name>
</gene>
<dbReference type="InterPro" id="IPR029051">
    <property type="entry name" value="DUF4352"/>
</dbReference>
<name>A0A849HD87_9MICO</name>
<feature type="compositionally biased region" description="Low complexity" evidence="2">
    <location>
        <begin position="104"/>
        <end position="135"/>
    </location>
</feature>
<feature type="domain" description="DUF2510" evidence="4">
    <location>
        <begin position="6"/>
        <end position="31"/>
    </location>
</feature>
<evidence type="ECO:0000256" key="1">
    <source>
        <dbReference type="ARBA" id="ARBA00022729"/>
    </source>
</evidence>
<dbReference type="Gene3D" id="2.60.40.1240">
    <property type="match status" value="1"/>
</dbReference>
<feature type="region of interest" description="Disordered" evidence="2">
    <location>
        <begin position="85"/>
        <end position="135"/>
    </location>
</feature>
<evidence type="ECO:0000256" key="3">
    <source>
        <dbReference type="SAM" id="Phobius"/>
    </source>
</evidence>
<dbReference type="InterPro" id="IPR018929">
    <property type="entry name" value="DUF2510"/>
</dbReference>
<proteinExistence type="predicted"/>
<evidence type="ECO:0000313" key="6">
    <source>
        <dbReference type="EMBL" id="NNM45378.1"/>
    </source>
</evidence>
<keyword evidence="3" id="KW-0472">Membrane</keyword>
<accession>A0A849HD87</accession>
<dbReference type="InterPro" id="IPR029050">
    <property type="entry name" value="Immunoprotect_excell_Ig-like"/>
</dbReference>
<dbReference type="Pfam" id="PF11611">
    <property type="entry name" value="DUF4352"/>
    <property type="match status" value="1"/>
</dbReference>
<organism evidence="6 7">
    <name type="scientific">Knoellia koreensis</name>
    <dbReference type="NCBI Taxonomy" id="2730921"/>
    <lineage>
        <taxon>Bacteria</taxon>
        <taxon>Bacillati</taxon>
        <taxon>Actinomycetota</taxon>
        <taxon>Actinomycetes</taxon>
        <taxon>Micrococcales</taxon>
        <taxon>Intrasporangiaceae</taxon>
        <taxon>Knoellia</taxon>
    </lineage>
</organism>
<evidence type="ECO:0000259" key="5">
    <source>
        <dbReference type="Pfam" id="PF11611"/>
    </source>
</evidence>
<keyword evidence="3" id="KW-0812">Transmembrane</keyword>
<evidence type="ECO:0000259" key="4">
    <source>
        <dbReference type="Pfam" id="PF10708"/>
    </source>
</evidence>